<feature type="domain" description="HTH deoR-type" evidence="4">
    <location>
        <begin position="2"/>
        <end position="57"/>
    </location>
</feature>
<evidence type="ECO:0000256" key="3">
    <source>
        <dbReference type="ARBA" id="ARBA00023163"/>
    </source>
</evidence>
<evidence type="ECO:0000256" key="1">
    <source>
        <dbReference type="ARBA" id="ARBA00023015"/>
    </source>
</evidence>
<comment type="caution">
    <text evidence="5">The sequence shown here is derived from an EMBL/GenBank/DDBJ whole genome shotgun (WGS) entry which is preliminary data.</text>
</comment>
<dbReference type="RefSeq" id="WP_188734387.1">
    <property type="nucleotide sequence ID" value="NZ_BMLW01000005.1"/>
</dbReference>
<keyword evidence="1" id="KW-0805">Transcription regulation</keyword>
<dbReference type="CDD" id="cd00090">
    <property type="entry name" value="HTH_ARSR"/>
    <property type="match status" value="1"/>
</dbReference>
<protein>
    <submittedName>
        <fullName evidence="5">DNA-binding transcriptional regulator</fullName>
    </submittedName>
</protein>
<dbReference type="InterPro" id="IPR001034">
    <property type="entry name" value="DeoR_HTH"/>
</dbReference>
<proteinExistence type="predicted"/>
<dbReference type="PROSITE" id="PS51000">
    <property type="entry name" value="HTH_DEOR_2"/>
    <property type="match status" value="1"/>
</dbReference>
<accession>A0ABQ2NUL8</accession>
<dbReference type="Gene3D" id="1.10.10.10">
    <property type="entry name" value="Winged helix-like DNA-binding domain superfamily/Winged helix DNA-binding domain"/>
    <property type="match status" value="1"/>
</dbReference>
<dbReference type="Proteomes" id="UP000641206">
    <property type="component" value="Unassembled WGS sequence"/>
</dbReference>
<evidence type="ECO:0000256" key="2">
    <source>
        <dbReference type="ARBA" id="ARBA00023125"/>
    </source>
</evidence>
<reference evidence="6" key="1">
    <citation type="journal article" date="2019" name="Int. J. Syst. Evol. Microbiol.">
        <title>The Global Catalogue of Microorganisms (GCM) 10K type strain sequencing project: providing services to taxonomists for standard genome sequencing and annotation.</title>
        <authorList>
            <consortium name="The Broad Institute Genomics Platform"/>
            <consortium name="The Broad Institute Genome Sequencing Center for Infectious Disease"/>
            <person name="Wu L."/>
            <person name="Ma J."/>
        </authorList>
    </citation>
    <scope>NUCLEOTIDE SEQUENCE [LARGE SCALE GENOMIC DNA]</scope>
    <source>
        <strain evidence="6">CGMCC 1.7693</strain>
    </source>
</reference>
<dbReference type="InterPro" id="IPR036388">
    <property type="entry name" value="WH-like_DNA-bd_sf"/>
</dbReference>
<evidence type="ECO:0000259" key="4">
    <source>
        <dbReference type="PROSITE" id="PS51000"/>
    </source>
</evidence>
<keyword evidence="2 5" id="KW-0238">DNA-binding</keyword>
<dbReference type="SUPFAM" id="SSF46785">
    <property type="entry name" value="Winged helix' DNA-binding domain"/>
    <property type="match status" value="1"/>
</dbReference>
<keyword evidence="6" id="KW-1185">Reference proteome</keyword>
<evidence type="ECO:0000313" key="5">
    <source>
        <dbReference type="EMBL" id="GGP10955.1"/>
    </source>
</evidence>
<dbReference type="PANTHER" id="PTHR34580:SF1">
    <property type="entry name" value="PROTEIN PAFC"/>
    <property type="match status" value="1"/>
</dbReference>
<dbReference type="PIRSF" id="PIRSF016838">
    <property type="entry name" value="PafC"/>
    <property type="match status" value="1"/>
</dbReference>
<dbReference type="InterPro" id="IPR057727">
    <property type="entry name" value="WCX_dom"/>
</dbReference>
<dbReference type="Pfam" id="PF13280">
    <property type="entry name" value="WYL"/>
    <property type="match status" value="1"/>
</dbReference>
<dbReference type="Pfam" id="PF08279">
    <property type="entry name" value="HTH_11"/>
    <property type="match status" value="1"/>
</dbReference>
<dbReference type="InterPro" id="IPR011991">
    <property type="entry name" value="ArsR-like_HTH"/>
</dbReference>
<organism evidence="5 6">
    <name type="scientific">Oceanobacillus neutriphilus</name>
    <dbReference type="NCBI Taxonomy" id="531815"/>
    <lineage>
        <taxon>Bacteria</taxon>
        <taxon>Bacillati</taxon>
        <taxon>Bacillota</taxon>
        <taxon>Bacilli</taxon>
        <taxon>Bacillales</taxon>
        <taxon>Bacillaceae</taxon>
        <taxon>Oceanobacillus</taxon>
    </lineage>
</organism>
<dbReference type="EMBL" id="BMLW01000005">
    <property type="protein sequence ID" value="GGP10955.1"/>
    <property type="molecule type" value="Genomic_DNA"/>
</dbReference>
<dbReference type="InterPro" id="IPR051534">
    <property type="entry name" value="CBASS_pafABC_assoc_protein"/>
</dbReference>
<dbReference type="PANTHER" id="PTHR34580">
    <property type="match status" value="1"/>
</dbReference>
<dbReference type="InterPro" id="IPR013196">
    <property type="entry name" value="HTH_11"/>
</dbReference>
<dbReference type="PROSITE" id="PS52050">
    <property type="entry name" value="WYL"/>
    <property type="match status" value="1"/>
</dbReference>
<sequence length="299" mass="34724">MKESRLFKIMYYLLNKERATASELAEKFEVSLRTIYRDIDVLSSAGIPIYTSAGRNGGVYLVDNFVLDKALLSAEEQQNILVALQHLEVTQNGSNNETILKLKALFQTHVHQWIDIDFSQWGEYNNAHDKFEIIKTAILSRVQIPFEYANSKGKVSQRLVNPAKLLYKSNAWYLQAFCIEKNDFRVFKLSRIYEISITDKSFEPLDIPSLDKKSCTEYIHLDLLFSEEIAYRVYDEFNLNNITRQNDGSLSVSIDMPNEEWLIRYLLSFGKSIKILSPASIRTRFLEEVRAMYENNINL</sequence>
<keyword evidence="3" id="KW-0804">Transcription</keyword>
<dbReference type="InterPro" id="IPR036390">
    <property type="entry name" value="WH_DNA-bd_sf"/>
</dbReference>
<evidence type="ECO:0000313" key="6">
    <source>
        <dbReference type="Proteomes" id="UP000641206"/>
    </source>
</evidence>
<gene>
    <name evidence="5" type="ORF">GCM10011346_21130</name>
</gene>
<dbReference type="InterPro" id="IPR028349">
    <property type="entry name" value="PafC-like"/>
</dbReference>
<dbReference type="InterPro" id="IPR026881">
    <property type="entry name" value="WYL_dom"/>
</dbReference>
<dbReference type="Pfam" id="PF25583">
    <property type="entry name" value="WCX"/>
    <property type="match status" value="1"/>
</dbReference>
<name>A0ABQ2NUL8_9BACI</name>
<dbReference type="GO" id="GO:0003677">
    <property type="term" value="F:DNA binding"/>
    <property type="evidence" value="ECO:0007669"/>
    <property type="project" value="UniProtKB-KW"/>
</dbReference>